<dbReference type="EMBL" id="FUZU01000001">
    <property type="protein sequence ID" value="SKC50548.1"/>
    <property type="molecule type" value="Genomic_DNA"/>
</dbReference>
<dbReference type="AlphaFoldDB" id="A0A1T5JH86"/>
<dbReference type="RefSeq" id="WP_079685650.1">
    <property type="nucleotide sequence ID" value="NZ_FUZU01000001.1"/>
</dbReference>
<protein>
    <submittedName>
        <fullName evidence="2">Starch-binding associating with outer membrane</fullName>
    </submittedName>
</protein>
<dbReference type="SUPFAM" id="SSF48452">
    <property type="entry name" value="TPR-like"/>
    <property type="match status" value="1"/>
</dbReference>
<feature type="chain" id="PRO_5013046818" evidence="1">
    <location>
        <begin position="24"/>
        <end position="515"/>
    </location>
</feature>
<dbReference type="PROSITE" id="PS51257">
    <property type="entry name" value="PROKAR_LIPOPROTEIN"/>
    <property type="match status" value="1"/>
</dbReference>
<gene>
    <name evidence="2" type="ORF">SAMN05660236_1084</name>
</gene>
<organism evidence="2 3">
    <name type="scientific">Ohtaekwangia koreensis</name>
    <dbReference type="NCBI Taxonomy" id="688867"/>
    <lineage>
        <taxon>Bacteria</taxon>
        <taxon>Pseudomonadati</taxon>
        <taxon>Bacteroidota</taxon>
        <taxon>Cytophagia</taxon>
        <taxon>Cytophagales</taxon>
        <taxon>Fulvivirgaceae</taxon>
        <taxon>Ohtaekwangia</taxon>
    </lineage>
</organism>
<evidence type="ECO:0000256" key="1">
    <source>
        <dbReference type="SAM" id="SignalP"/>
    </source>
</evidence>
<evidence type="ECO:0000313" key="2">
    <source>
        <dbReference type="EMBL" id="SKC50548.1"/>
    </source>
</evidence>
<keyword evidence="1" id="KW-0732">Signal</keyword>
<dbReference type="InterPro" id="IPR041662">
    <property type="entry name" value="SusD-like_2"/>
</dbReference>
<sequence>MKLTIKKYTRVLLLAPSLLFTQACDNGFEEINTNPDAVSEATPQYIFSKAQYDGARYSGNTASLLLGTMQYTTSYNDVAGFGSKYVASQSAQSSSVFNNAYPNQINEIGEVIKAVKDDPAQVNLYAVARIWRAYCFSRLTDLYGDIPYSEAGQGYNESIFQPAYDPQQAIYADILKELDEAAQSLDAGNATTFGTSDLIYGGDPTQWKKLAYSLMLRLGMRLTKVDAGNAQIWVTKAIAGGVITQYNDIAKLTYLGSGQDINKNPLALALLTDDYIKADGVSNTEGGKYQQVFIDSLKENNDPRLGVLAVVYVNGVADVTADIQKGMPATINGVKPADFVTYSEPNQKTVLRLAAPMLLFTAAETYFLLSEAALKNWYTAESASALYEKGIRAAMQQWDLISGTAGTISSGDIDTYVASHALNTGGTVDAQMAQIYTQFWMSIFPDAQEVFANYRRTGYPALVPNNYPGNATGGKIFRRFLYPVNEATLNTDSYSEAIGQQGPDDFLTRIWWDKE</sequence>
<accession>A0A1T5JH86</accession>
<name>A0A1T5JH86_9BACT</name>
<dbReference type="Pfam" id="PF12771">
    <property type="entry name" value="SusD-like_2"/>
    <property type="match status" value="1"/>
</dbReference>
<proteinExistence type="predicted"/>
<dbReference type="STRING" id="688867.SAMN05660236_1084"/>
<reference evidence="2 3" key="1">
    <citation type="submission" date="2017-02" db="EMBL/GenBank/DDBJ databases">
        <authorList>
            <person name="Peterson S.W."/>
        </authorList>
    </citation>
    <scope>NUCLEOTIDE SEQUENCE [LARGE SCALE GENOMIC DNA]</scope>
    <source>
        <strain evidence="2 3">DSM 25262</strain>
    </source>
</reference>
<dbReference type="Gene3D" id="1.25.40.390">
    <property type="match status" value="1"/>
</dbReference>
<dbReference type="OrthoDB" id="843771at2"/>
<feature type="signal peptide" evidence="1">
    <location>
        <begin position="1"/>
        <end position="23"/>
    </location>
</feature>
<dbReference type="InterPro" id="IPR011990">
    <property type="entry name" value="TPR-like_helical_dom_sf"/>
</dbReference>
<keyword evidence="3" id="KW-1185">Reference proteome</keyword>
<evidence type="ECO:0000313" key="3">
    <source>
        <dbReference type="Proteomes" id="UP000190961"/>
    </source>
</evidence>
<dbReference type="Proteomes" id="UP000190961">
    <property type="component" value="Unassembled WGS sequence"/>
</dbReference>